<evidence type="ECO:0000313" key="5">
    <source>
        <dbReference type="Proteomes" id="UP001484239"/>
    </source>
</evidence>
<dbReference type="InterPro" id="IPR015421">
    <property type="entry name" value="PyrdxlP-dep_Trfase_major"/>
</dbReference>
<dbReference type="PROSITE" id="PS00392">
    <property type="entry name" value="DDC_GAD_HDC_YDC"/>
    <property type="match status" value="1"/>
</dbReference>
<accession>A0ABU9EAA2</accession>
<protein>
    <submittedName>
        <fullName evidence="4">Pyridoxal-dependent decarboxylase</fullName>
    </submittedName>
</protein>
<name>A0ABU9EAA2_9BACT</name>
<organism evidence="4 5">
    <name type="scientific">Gaopeijia maritima</name>
    <dbReference type="NCBI Taxonomy" id="3119007"/>
    <lineage>
        <taxon>Bacteria</taxon>
        <taxon>Pseudomonadati</taxon>
        <taxon>Gemmatimonadota</taxon>
        <taxon>Longimicrobiia</taxon>
        <taxon>Gaopeijiales</taxon>
        <taxon>Gaopeijiaceae</taxon>
        <taxon>Gaopeijia</taxon>
    </lineage>
</organism>
<evidence type="ECO:0000313" key="4">
    <source>
        <dbReference type="EMBL" id="MEK9501594.1"/>
    </source>
</evidence>
<sequence length="676" mass="75232">MSAPESELDFVQPWFLGPAAENDRMLEELVVEFLRDHAYWRRNFHPEDGLRISVGARHAQGFLDTQARMRQELYRMSAALKRAVPFFHPRYVGHMTGDLLIPGLVAKLITTLYNPNNVSEEAAPVTLEWELQVGEQLARMFGYAVDDDAEPCAWGHLTSGGTVANYEALWNLRSVKFYGIALQSGAARVGIDPGPVGPAAKPLSAYTPWELLNLSVDDTIALRRDVARALRADHPPERFAEFAAAVRAERIESLGTAGFFMKHGVEPPRVLVSTSAHYSWAKGMKVLGLGTANLVHVAVDDRMRMAVPHLREELDRAEDEGVSVLAVVGMLGTTEFGTVDPIHEIADERDARRARGFDFGLHVDAAWGGYLTSVFRRPDGSFRERDEVAEGFRYFPSDTVHRAFEAVSRADSITVDPHKMGYVPYPAGAFVARNREVVDFITQEAAYVFDLGDEEQERPRREKLHNLGQYILEGSKPGASAAAVYVTHRVLPLDSDGLGRLLGLTVRACEAFYDSVEAAQERLEGRVRLCVPFQPDSNLLCLALNPWNNTSAAAMNRFSRAVFARMRVDGERPVQIKTFIGSYTSLLKKTLPGDQTHRILTGLRLDPDTLRLLPADPGREADHLFILRHTLMNPWLLAGPDDRSYIDHYWDWLVEVIDEVLAEGGWRGGTGAPAAP</sequence>
<dbReference type="Pfam" id="PF00282">
    <property type="entry name" value="Pyridoxal_deC"/>
    <property type="match status" value="1"/>
</dbReference>
<dbReference type="Gene3D" id="3.40.640.10">
    <property type="entry name" value="Type I PLP-dependent aspartate aminotransferase-like (Major domain)"/>
    <property type="match status" value="1"/>
</dbReference>
<comment type="cofactor">
    <cofactor evidence="1">
        <name>pyridoxal 5'-phosphate</name>
        <dbReference type="ChEBI" id="CHEBI:597326"/>
    </cofactor>
</comment>
<dbReference type="SUPFAM" id="SSF53383">
    <property type="entry name" value="PLP-dependent transferases"/>
    <property type="match status" value="1"/>
</dbReference>
<dbReference type="InterPro" id="IPR021115">
    <property type="entry name" value="Pyridoxal-P_BS"/>
</dbReference>
<keyword evidence="2" id="KW-0663">Pyridoxal phosphate</keyword>
<gene>
    <name evidence="4" type="ORF">WI372_11440</name>
</gene>
<evidence type="ECO:0000256" key="2">
    <source>
        <dbReference type="ARBA" id="ARBA00022898"/>
    </source>
</evidence>
<dbReference type="PANTHER" id="PTHR42735:SF4">
    <property type="entry name" value="PYRIDOXAL PHOSPHATE-DEPENDENT DECARBOXYLASE FAMILY PROTEIN"/>
    <property type="match status" value="1"/>
</dbReference>
<keyword evidence="3" id="KW-0456">Lyase</keyword>
<dbReference type="PANTHER" id="PTHR42735">
    <property type="match status" value="1"/>
</dbReference>
<dbReference type="RefSeq" id="WP_405282379.1">
    <property type="nucleotide sequence ID" value="NZ_CP144380.1"/>
</dbReference>
<reference evidence="4 5" key="1">
    <citation type="submission" date="2024-02" db="EMBL/GenBank/DDBJ databases">
        <title>A novel Gemmatimonadota bacterium.</title>
        <authorList>
            <person name="Du Z.-J."/>
            <person name="Ye Y.-Q."/>
        </authorList>
    </citation>
    <scope>NUCLEOTIDE SEQUENCE [LARGE SCALE GENOMIC DNA]</scope>
    <source>
        <strain evidence="4 5">DH-20</strain>
    </source>
</reference>
<proteinExistence type="predicted"/>
<dbReference type="EMBL" id="JBBHLI010000006">
    <property type="protein sequence ID" value="MEK9501594.1"/>
    <property type="molecule type" value="Genomic_DNA"/>
</dbReference>
<evidence type="ECO:0000256" key="3">
    <source>
        <dbReference type="ARBA" id="ARBA00023239"/>
    </source>
</evidence>
<keyword evidence="5" id="KW-1185">Reference proteome</keyword>
<comment type="caution">
    <text evidence="4">The sequence shown here is derived from an EMBL/GenBank/DDBJ whole genome shotgun (WGS) entry which is preliminary data.</text>
</comment>
<dbReference type="InterPro" id="IPR015424">
    <property type="entry name" value="PyrdxlP-dep_Trfase"/>
</dbReference>
<dbReference type="InterPro" id="IPR002129">
    <property type="entry name" value="PyrdxlP-dep_de-COase"/>
</dbReference>
<evidence type="ECO:0000256" key="1">
    <source>
        <dbReference type="ARBA" id="ARBA00001933"/>
    </source>
</evidence>
<dbReference type="Proteomes" id="UP001484239">
    <property type="component" value="Unassembled WGS sequence"/>
</dbReference>
<dbReference type="InterPro" id="IPR050477">
    <property type="entry name" value="GrpII_AminoAcid_Decarb"/>
</dbReference>